<name>A0ABS6URR5_9PSEU</name>
<gene>
    <name evidence="2" type="ORF">I4I81_11865</name>
</gene>
<organism evidence="2 3">
    <name type="scientific">Pseudonocardia abyssalis</name>
    <dbReference type="NCBI Taxonomy" id="2792008"/>
    <lineage>
        <taxon>Bacteria</taxon>
        <taxon>Bacillati</taxon>
        <taxon>Actinomycetota</taxon>
        <taxon>Actinomycetes</taxon>
        <taxon>Pseudonocardiales</taxon>
        <taxon>Pseudonocardiaceae</taxon>
        <taxon>Pseudonocardia</taxon>
    </lineage>
</organism>
<comment type="caution">
    <text evidence="2">The sequence shown here is derived from an EMBL/GenBank/DDBJ whole genome shotgun (WGS) entry which is preliminary data.</text>
</comment>
<sequence>MTAVRDLAGAAAALDGFVDVPSSGALPAPLDVATYRTATGLITGGARAADVVSLAATGQPGWAVVGHVPGLGAVGARTESREIADALRAHFMIQPVRELSPWAVTAHPTRIPTLAGRVDLAAFVEHLDPSRATDRAVAAELRGTDRRTDAAIQGRFADVDLVGSQTAPARPSGERSDRAARSQADSSHQRAHDQRRPVRNHGGPTPGG</sequence>
<protein>
    <submittedName>
        <fullName evidence="2">Uncharacterized protein</fullName>
    </submittedName>
</protein>
<evidence type="ECO:0000313" key="2">
    <source>
        <dbReference type="EMBL" id="MBW0134950.1"/>
    </source>
</evidence>
<dbReference type="RefSeq" id="WP_218606173.1">
    <property type="nucleotide sequence ID" value="NZ_JADQDJ010000529.1"/>
</dbReference>
<accession>A0ABS6URR5</accession>
<proteinExistence type="predicted"/>
<keyword evidence="3" id="KW-1185">Reference proteome</keyword>
<reference evidence="2 3" key="1">
    <citation type="submission" date="2020-11" db="EMBL/GenBank/DDBJ databases">
        <title>Pseudonocardia abyssalis sp. nov. and Pseudonocardia oceani sp. nov., description and phylogenomic analysis of two novel actinomycetes isolated from the deep Southern Ocean.</title>
        <authorList>
            <person name="Parra J."/>
        </authorList>
    </citation>
    <scope>NUCLEOTIDE SEQUENCE [LARGE SCALE GENOMIC DNA]</scope>
    <source>
        <strain evidence="2 3">KRD-168</strain>
    </source>
</reference>
<dbReference type="Proteomes" id="UP000694287">
    <property type="component" value="Unassembled WGS sequence"/>
</dbReference>
<feature type="compositionally biased region" description="Basic and acidic residues" evidence="1">
    <location>
        <begin position="187"/>
        <end position="196"/>
    </location>
</feature>
<evidence type="ECO:0000313" key="3">
    <source>
        <dbReference type="Proteomes" id="UP000694287"/>
    </source>
</evidence>
<feature type="region of interest" description="Disordered" evidence="1">
    <location>
        <begin position="159"/>
        <end position="208"/>
    </location>
</feature>
<dbReference type="EMBL" id="JADQDK010000001">
    <property type="protein sequence ID" value="MBW0134950.1"/>
    <property type="molecule type" value="Genomic_DNA"/>
</dbReference>
<evidence type="ECO:0000256" key="1">
    <source>
        <dbReference type="SAM" id="MobiDB-lite"/>
    </source>
</evidence>